<reference evidence="3" key="1">
    <citation type="submission" date="2017-02" db="UniProtKB">
        <authorList>
            <consortium name="WormBaseParasite"/>
        </authorList>
    </citation>
    <scope>IDENTIFICATION</scope>
</reference>
<evidence type="ECO:0000313" key="1">
    <source>
        <dbReference type="EMBL" id="VDM55788.1"/>
    </source>
</evidence>
<dbReference type="Proteomes" id="UP000267027">
    <property type="component" value="Unassembled WGS sequence"/>
</dbReference>
<proteinExistence type="predicted"/>
<gene>
    <name evidence="1" type="ORF">ACOC_LOCUS4203</name>
</gene>
<keyword evidence="2" id="KW-1185">Reference proteome</keyword>
<evidence type="ECO:0000313" key="2">
    <source>
        <dbReference type="Proteomes" id="UP000267027"/>
    </source>
</evidence>
<dbReference type="AlphaFoldDB" id="A0A0R3PIM5"/>
<evidence type="ECO:0000313" key="3">
    <source>
        <dbReference type="WBParaSite" id="ACOC_0000420201-mRNA-1"/>
    </source>
</evidence>
<dbReference type="WBParaSite" id="ACOC_0000420201-mRNA-1">
    <property type="protein sequence ID" value="ACOC_0000420201-mRNA-1"/>
    <property type="gene ID" value="ACOC_0000420201"/>
</dbReference>
<name>A0A0R3PIM5_ANGCS</name>
<sequence length="156" mass="17873">MHMLLKCLFQLREFAFPFERTLRLDFLERQGARVVVRYKVGRPLVTTDVEDEVSEPIDGDERSWVKTELSEGQNNVTESKLSPPSQVSFIRSSTGDWSAVYLVIDGVFHVPPHIRLPFVSSLQIFEQMSKCAKSATTALKKHFSKNPFLDFSIEHV</sequence>
<reference evidence="1 2" key="2">
    <citation type="submission" date="2018-11" db="EMBL/GenBank/DDBJ databases">
        <authorList>
            <consortium name="Pathogen Informatics"/>
        </authorList>
    </citation>
    <scope>NUCLEOTIDE SEQUENCE [LARGE SCALE GENOMIC DNA]</scope>
    <source>
        <strain evidence="1 2">Costa Rica</strain>
    </source>
</reference>
<dbReference type="EMBL" id="UYYA01002756">
    <property type="protein sequence ID" value="VDM55788.1"/>
    <property type="molecule type" value="Genomic_DNA"/>
</dbReference>
<accession>A0A0R3PIM5</accession>
<protein>
    <submittedName>
        <fullName evidence="3">Mediator of RNA polymerase II transcription subunit 20</fullName>
    </submittedName>
</protein>
<organism evidence="3">
    <name type="scientific">Angiostrongylus costaricensis</name>
    <name type="common">Nematode worm</name>
    <dbReference type="NCBI Taxonomy" id="334426"/>
    <lineage>
        <taxon>Eukaryota</taxon>
        <taxon>Metazoa</taxon>
        <taxon>Ecdysozoa</taxon>
        <taxon>Nematoda</taxon>
        <taxon>Chromadorea</taxon>
        <taxon>Rhabditida</taxon>
        <taxon>Rhabditina</taxon>
        <taxon>Rhabditomorpha</taxon>
        <taxon>Strongyloidea</taxon>
        <taxon>Metastrongylidae</taxon>
        <taxon>Angiostrongylus</taxon>
    </lineage>
</organism>